<evidence type="ECO:0000313" key="1">
    <source>
        <dbReference type="EMBL" id="SUZ65812.1"/>
    </source>
</evidence>
<dbReference type="AlphaFoldDB" id="A0A381PFR2"/>
<proteinExistence type="predicted"/>
<name>A0A381PFR2_9ZZZZ</name>
<organism evidence="1">
    <name type="scientific">marine metagenome</name>
    <dbReference type="NCBI Taxonomy" id="408172"/>
    <lineage>
        <taxon>unclassified sequences</taxon>
        <taxon>metagenomes</taxon>
        <taxon>ecological metagenomes</taxon>
    </lineage>
</organism>
<sequence length="39" mass="4323">MSKPIIGSLSSNFSFIAEFKSGFKKTNSVAFSSIGEYWE</sequence>
<accession>A0A381PFR2</accession>
<gene>
    <name evidence="1" type="ORF">METZ01_LOCUS18666</name>
</gene>
<reference evidence="1" key="1">
    <citation type="submission" date="2018-05" db="EMBL/GenBank/DDBJ databases">
        <authorList>
            <person name="Lanie J.A."/>
            <person name="Ng W.-L."/>
            <person name="Kazmierczak K.M."/>
            <person name="Andrzejewski T.M."/>
            <person name="Davidsen T.M."/>
            <person name="Wayne K.J."/>
            <person name="Tettelin H."/>
            <person name="Glass J.I."/>
            <person name="Rusch D."/>
            <person name="Podicherti R."/>
            <person name="Tsui H.-C.T."/>
            <person name="Winkler M.E."/>
        </authorList>
    </citation>
    <scope>NUCLEOTIDE SEQUENCE</scope>
</reference>
<protein>
    <submittedName>
        <fullName evidence="1">Uncharacterized protein</fullName>
    </submittedName>
</protein>
<dbReference type="EMBL" id="UINC01000969">
    <property type="protein sequence ID" value="SUZ65812.1"/>
    <property type="molecule type" value="Genomic_DNA"/>
</dbReference>